<organism evidence="2 3">
    <name type="scientific">Comamonas testosteroni</name>
    <name type="common">Pseudomonas testosteroni</name>
    <dbReference type="NCBI Taxonomy" id="285"/>
    <lineage>
        <taxon>Bacteria</taxon>
        <taxon>Pseudomonadati</taxon>
        <taxon>Pseudomonadota</taxon>
        <taxon>Betaproteobacteria</taxon>
        <taxon>Burkholderiales</taxon>
        <taxon>Comamonadaceae</taxon>
        <taxon>Comamonas</taxon>
    </lineage>
</organism>
<protein>
    <submittedName>
        <fullName evidence="2">Uncharacterized protein</fullName>
    </submittedName>
</protein>
<name>A0A096GPI7_COMTE</name>
<reference evidence="2 3" key="1">
    <citation type="submission" date="2013-09" db="EMBL/GenBank/DDBJ databases">
        <title>High correlation between genotypes and phenotypes of environmental bacteria Comamonas testosteroni strains.</title>
        <authorList>
            <person name="Liu L."/>
            <person name="Zhu W."/>
            <person name="Xia X."/>
            <person name="Xu B."/>
            <person name="Luo M."/>
            <person name="Wang G."/>
        </authorList>
    </citation>
    <scope>NUCLEOTIDE SEQUENCE [LARGE SCALE GENOMIC DNA]</scope>
    <source>
        <strain evidence="2 3">JL40</strain>
    </source>
</reference>
<evidence type="ECO:0000313" key="3">
    <source>
        <dbReference type="Proteomes" id="UP000029553"/>
    </source>
</evidence>
<comment type="caution">
    <text evidence="2">The sequence shown here is derived from an EMBL/GenBank/DDBJ whole genome shotgun (WGS) entry which is preliminary data.</text>
</comment>
<dbReference type="RefSeq" id="WP_034372888.1">
    <property type="nucleotide sequence ID" value="NZ_AWOR01000066.1"/>
</dbReference>
<evidence type="ECO:0000256" key="1">
    <source>
        <dbReference type="SAM" id="MobiDB-lite"/>
    </source>
</evidence>
<proteinExistence type="predicted"/>
<sequence length="103" mass="11227">MKAKPDIGFAQRKDLNEFLESGAADRAEKPAAAPVAAPPAATPPVVEEGPRYGRARVQKIFNFPEELADRLREEALARSKQKGGRVTEKDIVIEALEAFLKGL</sequence>
<evidence type="ECO:0000313" key="2">
    <source>
        <dbReference type="EMBL" id="KGH27085.1"/>
    </source>
</evidence>
<dbReference type="AlphaFoldDB" id="A0A096GPI7"/>
<feature type="region of interest" description="Disordered" evidence="1">
    <location>
        <begin position="24"/>
        <end position="48"/>
    </location>
</feature>
<dbReference type="EMBL" id="AWOR01000066">
    <property type="protein sequence ID" value="KGH27085.1"/>
    <property type="molecule type" value="Genomic_DNA"/>
</dbReference>
<dbReference type="Proteomes" id="UP000029553">
    <property type="component" value="Unassembled WGS sequence"/>
</dbReference>
<accession>A0A096GPI7</accession>
<gene>
    <name evidence="2" type="ORF">P353_19620</name>
</gene>